<protein>
    <submittedName>
        <fullName evidence="1">Uncharacterized protein</fullName>
    </submittedName>
</protein>
<keyword evidence="2" id="KW-1185">Reference proteome</keyword>
<organism evidence="1 2">
    <name type="scientific">Iningainema tapete BLCC-T55</name>
    <dbReference type="NCBI Taxonomy" id="2748662"/>
    <lineage>
        <taxon>Bacteria</taxon>
        <taxon>Bacillati</taxon>
        <taxon>Cyanobacteriota</taxon>
        <taxon>Cyanophyceae</taxon>
        <taxon>Nostocales</taxon>
        <taxon>Scytonemataceae</taxon>
        <taxon>Iningainema tapete</taxon>
    </lineage>
</organism>
<reference evidence="1" key="1">
    <citation type="submission" date="2020-09" db="EMBL/GenBank/DDBJ databases">
        <title>Iningainema tapete sp. nov. (Scytonemataceae, Cyanobacteria) from greenhouses in central Florida (USA) produces two types of nodularin with biosynthetic potential for microcystin-LR and anabaenopeptins.</title>
        <authorList>
            <person name="Berthold D.E."/>
            <person name="Lefler F.W."/>
            <person name="Huang I.-S."/>
            <person name="Abdulla H."/>
            <person name="Zimba P.V."/>
            <person name="Laughinghouse H.D. IV."/>
        </authorList>
    </citation>
    <scope>NUCLEOTIDE SEQUENCE</scope>
    <source>
        <strain evidence="1">BLCCT55</strain>
    </source>
</reference>
<accession>A0A8J6XTL8</accession>
<dbReference type="RefSeq" id="WP_190836408.1">
    <property type="nucleotide sequence ID" value="NZ_CAWPPI010000110.1"/>
</dbReference>
<dbReference type="AlphaFoldDB" id="A0A8J6XTL8"/>
<sequence length="79" mass="9074">MEQDQQQQRRAAKNEFLQSLNQLEDMFHTGTTEDEETPLESNCTIDDEVVESSVIDLAAFEAAVADIEQYLEQEKRHGE</sequence>
<name>A0A8J6XTL8_9CYAN</name>
<proteinExistence type="predicted"/>
<evidence type="ECO:0000313" key="2">
    <source>
        <dbReference type="Proteomes" id="UP000629098"/>
    </source>
</evidence>
<comment type="caution">
    <text evidence="1">The sequence shown here is derived from an EMBL/GenBank/DDBJ whole genome shotgun (WGS) entry which is preliminary data.</text>
</comment>
<gene>
    <name evidence="1" type="ORF">ICL16_36130</name>
</gene>
<dbReference type="Proteomes" id="UP000629098">
    <property type="component" value="Unassembled WGS sequence"/>
</dbReference>
<dbReference type="EMBL" id="JACXAE010000110">
    <property type="protein sequence ID" value="MBD2777336.1"/>
    <property type="molecule type" value="Genomic_DNA"/>
</dbReference>
<evidence type="ECO:0000313" key="1">
    <source>
        <dbReference type="EMBL" id="MBD2777336.1"/>
    </source>
</evidence>